<keyword evidence="2" id="KW-1185">Reference proteome</keyword>
<reference evidence="1" key="1">
    <citation type="submission" date="2020-08" db="EMBL/GenBank/DDBJ databases">
        <title>Genome public.</title>
        <authorList>
            <person name="Liu C."/>
            <person name="Sun Q."/>
        </authorList>
    </citation>
    <scope>NUCLEOTIDE SEQUENCE</scope>
    <source>
        <strain evidence="1">BX15</strain>
    </source>
</reference>
<sequence>MDFYFGIDLLQQLRQYYEGRLSLALAKGFDQQDAKYHWLFKELECRVSTLRKLMSMISVLPEFMCRQTEEQIFAMVIGHTTTWFSNENLGGEQPRDAKGNCLYYQDTNPYWVDMREAMDRFTLSYDYTHLSTFYADLAEYIVMTVRLYFFIREKQFRPIDRGKYDELVGVKAALPTPA</sequence>
<dbReference type="Proteomes" id="UP000620327">
    <property type="component" value="Unassembled WGS sequence"/>
</dbReference>
<gene>
    <name evidence="1" type="ORF">H8Z83_06735</name>
</gene>
<accession>A0A923MG13</accession>
<dbReference type="EMBL" id="JACOQI010000005">
    <property type="protein sequence ID" value="MBC5770022.1"/>
    <property type="molecule type" value="Genomic_DNA"/>
</dbReference>
<dbReference type="AlphaFoldDB" id="A0A923MG13"/>
<organism evidence="1 2">
    <name type="scientific">Dysosmobacter segnis</name>
    <dbReference type="NCBI Taxonomy" id="2763042"/>
    <lineage>
        <taxon>Bacteria</taxon>
        <taxon>Bacillati</taxon>
        <taxon>Bacillota</taxon>
        <taxon>Clostridia</taxon>
        <taxon>Eubacteriales</taxon>
        <taxon>Oscillospiraceae</taxon>
        <taxon>Dysosmobacter</taxon>
    </lineage>
</organism>
<protein>
    <submittedName>
        <fullName evidence="1">Uncharacterized protein</fullName>
    </submittedName>
</protein>
<proteinExistence type="predicted"/>
<name>A0A923MG13_9FIRM</name>
<evidence type="ECO:0000313" key="2">
    <source>
        <dbReference type="Proteomes" id="UP000620327"/>
    </source>
</evidence>
<dbReference type="RefSeq" id="WP_187014344.1">
    <property type="nucleotide sequence ID" value="NZ_JACOQI010000005.1"/>
</dbReference>
<evidence type="ECO:0000313" key="1">
    <source>
        <dbReference type="EMBL" id="MBC5770022.1"/>
    </source>
</evidence>
<comment type="caution">
    <text evidence="1">The sequence shown here is derived from an EMBL/GenBank/DDBJ whole genome shotgun (WGS) entry which is preliminary data.</text>
</comment>